<dbReference type="InterPro" id="IPR006442">
    <property type="entry name" value="Antitoxin_Phd/YefM"/>
</dbReference>
<name>A0ABW2C8N0_9PSEU</name>
<gene>
    <name evidence="3" type="ORF">ACFQGD_00160</name>
    <name evidence="4" type="ORF">ACFQGD_31940</name>
</gene>
<reference evidence="4" key="1">
    <citation type="journal article" date="2014" name="Int. J. Syst. Evol. Microbiol.">
        <title>Complete genome of a new Firmicutes species belonging to the dominant human colonic microbiota ('Ruminococcus bicirculans') reveals two chromosomes and a selective capacity to utilize plant glucans.</title>
        <authorList>
            <consortium name="NISC Comparative Sequencing Program"/>
            <person name="Wegmann U."/>
            <person name="Louis P."/>
            <person name="Goesmann A."/>
            <person name="Henrissat B."/>
            <person name="Duncan S.H."/>
            <person name="Flint H.J."/>
        </authorList>
    </citation>
    <scope>NUCLEOTIDE SEQUENCE</scope>
    <source>
        <strain evidence="4">JCM 15899</strain>
    </source>
</reference>
<dbReference type="Gene3D" id="3.40.1620.10">
    <property type="entry name" value="YefM-like domain"/>
    <property type="match status" value="1"/>
</dbReference>
<reference evidence="4" key="3">
    <citation type="submission" date="2024-09" db="EMBL/GenBank/DDBJ databases">
        <authorList>
            <person name="Sun Q."/>
            <person name="Mori K."/>
        </authorList>
    </citation>
    <scope>NUCLEOTIDE SEQUENCE</scope>
    <source>
        <strain evidence="4">JCM 15899</strain>
    </source>
</reference>
<dbReference type="SUPFAM" id="SSF143120">
    <property type="entry name" value="YefM-like"/>
    <property type="match status" value="1"/>
</dbReference>
<dbReference type="EMBL" id="JBHSXX010000001">
    <property type="protein sequence ID" value="MFC6871741.1"/>
    <property type="molecule type" value="Genomic_DNA"/>
</dbReference>
<evidence type="ECO:0000256" key="2">
    <source>
        <dbReference type="RuleBase" id="RU362080"/>
    </source>
</evidence>
<evidence type="ECO:0000313" key="3">
    <source>
        <dbReference type="EMBL" id="MFC6865552.1"/>
    </source>
</evidence>
<evidence type="ECO:0000256" key="1">
    <source>
        <dbReference type="ARBA" id="ARBA00009981"/>
    </source>
</evidence>
<dbReference type="InterPro" id="IPR036165">
    <property type="entry name" value="YefM-like_sf"/>
</dbReference>
<dbReference type="NCBIfam" id="TIGR01552">
    <property type="entry name" value="phd_fam"/>
    <property type="match status" value="1"/>
</dbReference>
<organism evidence="4 5">
    <name type="scientific">Haloechinothrix salitolerans</name>
    <dbReference type="NCBI Taxonomy" id="926830"/>
    <lineage>
        <taxon>Bacteria</taxon>
        <taxon>Bacillati</taxon>
        <taxon>Actinomycetota</taxon>
        <taxon>Actinomycetes</taxon>
        <taxon>Pseudonocardiales</taxon>
        <taxon>Pseudonocardiaceae</taxon>
        <taxon>Haloechinothrix</taxon>
    </lineage>
</organism>
<keyword evidence="5" id="KW-1185">Reference proteome</keyword>
<dbReference type="EMBL" id="JBHSXX010000001">
    <property type="protein sequence ID" value="MFC6865552.1"/>
    <property type="molecule type" value="Genomic_DNA"/>
</dbReference>
<evidence type="ECO:0000313" key="4">
    <source>
        <dbReference type="EMBL" id="MFC6871741.1"/>
    </source>
</evidence>
<dbReference type="Proteomes" id="UP001596337">
    <property type="component" value="Unassembled WGS sequence"/>
</dbReference>
<protein>
    <recommendedName>
        <fullName evidence="2">Antitoxin</fullName>
    </recommendedName>
</protein>
<accession>A0ABW2C8N0</accession>
<comment type="similarity">
    <text evidence="1 2">Belongs to the phD/YefM antitoxin family.</text>
</comment>
<comment type="function">
    <text evidence="2">Antitoxin component of a type II toxin-antitoxin (TA) system.</text>
</comment>
<dbReference type="RefSeq" id="WP_345391866.1">
    <property type="nucleotide sequence ID" value="NZ_BAABLA010000007.1"/>
</dbReference>
<reference evidence="5" key="2">
    <citation type="journal article" date="2019" name="Int. J. Syst. Evol. Microbiol.">
        <title>The Global Catalogue of Microorganisms (GCM) 10K type strain sequencing project: providing services to taxonomists for standard genome sequencing and annotation.</title>
        <authorList>
            <consortium name="The Broad Institute Genomics Platform"/>
            <consortium name="The Broad Institute Genome Sequencing Center for Infectious Disease"/>
            <person name="Wu L."/>
            <person name="Ma J."/>
        </authorList>
    </citation>
    <scope>NUCLEOTIDE SEQUENCE [LARGE SCALE GENOMIC DNA]</scope>
    <source>
        <strain evidence="5">KCTC 32255</strain>
    </source>
</reference>
<dbReference type="Pfam" id="PF02604">
    <property type="entry name" value="PhdYeFM_antitox"/>
    <property type="match status" value="1"/>
</dbReference>
<evidence type="ECO:0000313" key="5">
    <source>
        <dbReference type="Proteomes" id="UP001596337"/>
    </source>
</evidence>
<sequence length="111" mass="11690">MDRRWPTQDAKQRLSELLRAAREDGPQVVTKHGVDVAVVLDAAEYRRLAGLDVEVDLKQALVGEAADGASGDVAGSASGIAVSATAAEVLIDVVADRERDQPRDLDVGGAR</sequence>
<proteinExistence type="inferred from homology"/>
<comment type="caution">
    <text evidence="4">The sequence shown here is derived from an EMBL/GenBank/DDBJ whole genome shotgun (WGS) entry which is preliminary data.</text>
</comment>